<dbReference type="AlphaFoldDB" id="A0A198ACL8"/>
<evidence type="ECO:0000313" key="2">
    <source>
        <dbReference type="Proteomes" id="UP000078454"/>
    </source>
</evidence>
<dbReference type="STRING" id="1850517.A8708_26395"/>
<proteinExistence type="predicted"/>
<gene>
    <name evidence="1" type="ORF">A8708_26395</name>
</gene>
<reference evidence="1 2" key="1">
    <citation type="submission" date="2016-05" db="EMBL/GenBank/DDBJ databases">
        <title>Paenibacillus sp. 1ZS3-15 nov., isolated from the rhizosphere soil.</title>
        <authorList>
            <person name="Zhang X.X."/>
            <person name="Zhang J."/>
        </authorList>
    </citation>
    <scope>NUCLEOTIDE SEQUENCE [LARGE SCALE GENOMIC DNA]</scope>
    <source>
        <strain evidence="1 2">1ZS3-15</strain>
    </source>
</reference>
<accession>A0A198ACL8</accession>
<name>A0A198ACL8_9BACL</name>
<dbReference type="Proteomes" id="UP000078454">
    <property type="component" value="Unassembled WGS sequence"/>
</dbReference>
<dbReference type="RefSeq" id="WP_068663642.1">
    <property type="nucleotide sequence ID" value="NZ_LYPB01000058.1"/>
</dbReference>
<protein>
    <submittedName>
        <fullName evidence="1">Uncharacterized protein</fullName>
    </submittedName>
</protein>
<comment type="caution">
    <text evidence="1">The sequence shown here is derived from an EMBL/GenBank/DDBJ whole genome shotgun (WGS) entry which is preliminary data.</text>
</comment>
<evidence type="ECO:0000313" key="1">
    <source>
        <dbReference type="EMBL" id="OAS19244.1"/>
    </source>
</evidence>
<sequence>MATVSFGGADTIDVGQSLQEIRQALLRVVDALAEDEKQLEWAVNGNLDVKNIRAQSISADRMDVQQLSAIAADLGKITAGEIYGTYIATAEGIFPRAEMSNTNNLFTAYLDSDSYIQMDSDRLGTPTLVFQEGAINTLVAQIAGVGFSIIPTSGNMFINAQSGSLVLSGNAVRINSLFSAPLDSISQSNSSATTVAGLVADFNTLLGNLRAMNILA</sequence>
<keyword evidence="2" id="KW-1185">Reference proteome</keyword>
<dbReference type="OrthoDB" id="2593405at2"/>
<dbReference type="EMBL" id="LYPB01000058">
    <property type="protein sequence ID" value="OAS19244.1"/>
    <property type="molecule type" value="Genomic_DNA"/>
</dbReference>
<organism evidence="1 2">
    <name type="scientific">Paenibacillus oryzisoli</name>
    <dbReference type="NCBI Taxonomy" id="1850517"/>
    <lineage>
        <taxon>Bacteria</taxon>
        <taxon>Bacillati</taxon>
        <taxon>Bacillota</taxon>
        <taxon>Bacilli</taxon>
        <taxon>Bacillales</taxon>
        <taxon>Paenibacillaceae</taxon>
        <taxon>Paenibacillus</taxon>
    </lineage>
</organism>